<dbReference type="CDD" id="cd01949">
    <property type="entry name" value="GGDEF"/>
    <property type="match status" value="1"/>
</dbReference>
<reference evidence="6" key="1">
    <citation type="submission" date="2023-02" db="EMBL/GenBank/DDBJ databases">
        <title>Description of Herbaspirillum huttiense subsp. nephrolepsisexaltata and Herbaspirillum huttiense subsp. lycopersicon.</title>
        <authorList>
            <person name="Poudel M."/>
            <person name="Sharma A."/>
            <person name="Goss E."/>
            <person name="Tapia J.H."/>
            <person name="Harmon C.M."/>
            <person name="Jones J.B."/>
        </authorList>
    </citation>
    <scope>NUCLEOTIDE SEQUENCE</scope>
    <source>
        <strain evidence="6">NC40101</strain>
    </source>
</reference>
<dbReference type="EC" id="2.7.7.65" evidence="1"/>
<dbReference type="GO" id="GO:0005886">
    <property type="term" value="C:plasma membrane"/>
    <property type="evidence" value="ECO:0007669"/>
    <property type="project" value="TreeGrafter"/>
</dbReference>
<organism evidence="6">
    <name type="scientific">Herbaspirillum huttiense subsp. nephrolepidis</name>
    <dbReference type="NCBI Taxonomy" id="3075126"/>
    <lineage>
        <taxon>Bacteria</taxon>
        <taxon>Pseudomonadati</taxon>
        <taxon>Pseudomonadota</taxon>
        <taxon>Betaproteobacteria</taxon>
        <taxon>Burkholderiales</taxon>
        <taxon>Oxalobacteraceae</taxon>
        <taxon>Herbaspirillum</taxon>
    </lineage>
</organism>
<feature type="compositionally biased region" description="Basic and acidic residues" evidence="3">
    <location>
        <begin position="501"/>
        <end position="511"/>
    </location>
</feature>
<evidence type="ECO:0000256" key="3">
    <source>
        <dbReference type="SAM" id="MobiDB-lite"/>
    </source>
</evidence>
<dbReference type="Gene3D" id="3.30.70.270">
    <property type="match status" value="1"/>
</dbReference>
<dbReference type="GO" id="GO:1902201">
    <property type="term" value="P:negative regulation of bacterial-type flagellum-dependent cell motility"/>
    <property type="evidence" value="ECO:0007669"/>
    <property type="project" value="TreeGrafter"/>
</dbReference>
<keyword evidence="4" id="KW-0472">Membrane</keyword>
<dbReference type="InterPro" id="IPR029787">
    <property type="entry name" value="Nucleotide_cyclase"/>
</dbReference>
<dbReference type="Pfam" id="PF00990">
    <property type="entry name" value="GGDEF"/>
    <property type="match status" value="1"/>
</dbReference>
<dbReference type="GO" id="GO:0052621">
    <property type="term" value="F:diguanylate cyclase activity"/>
    <property type="evidence" value="ECO:0007669"/>
    <property type="project" value="UniProtKB-EC"/>
</dbReference>
<dbReference type="PANTHER" id="PTHR45138:SF9">
    <property type="entry name" value="DIGUANYLATE CYCLASE DGCM-RELATED"/>
    <property type="match status" value="1"/>
</dbReference>
<sequence>MPLKRLNNKVRITSLVLAILGSALFGYALLNGSLSSREAAFKSGETATLNLATGLATQVNLSFRAADLLIQEIAGLEGSRSLSPAELQGLVQDLLTRQSQLFPELDSLLVIDEQGHTRQRWPAHAEPAGLSGMEPAMAMARGERRAEDKSGGLQIGTPVISSVTGRWIIPVTRQRLRQGKPAGVIRVGVSPDHFMRLFNELNIGKQGSLVLASTDGSMLLRRPYGSEFLGKSMADLPLYRDHAQQRQSGWAVIQSAQDGVLRLNYFTRVPDYPLFVTAALAHDEMLADWREAQRAQLLVIVSAALLVGLLTAYLLRVVRMRDRAEEEIEKKNLSLKLLTENLRAQAMLDGMTGIPNRRYLDEQLQLAMRNASRSKSALSLVMFDVDYFKKYNDLYGHIQGDYCLQDVARTLRGMQRRHGDLAARYGGEEFALLLPDTDLDNAHRIAQKVLDGVRTLAIPHQGNAGGVVTISAGVMSCVPRPEMRIEDLFAGADRALYRAKERGRDRVEDCQLPRPVTPSAKPDAAAGNSQ</sequence>
<dbReference type="EMBL" id="JAVRAA010000006">
    <property type="protein sequence ID" value="MDT0337906.1"/>
    <property type="molecule type" value="Genomic_DNA"/>
</dbReference>
<dbReference type="CDD" id="cd12915">
    <property type="entry name" value="PDC2_DGC_like"/>
    <property type="match status" value="1"/>
</dbReference>
<keyword evidence="4" id="KW-1133">Transmembrane helix</keyword>
<evidence type="ECO:0000256" key="1">
    <source>
        <dbReference type="ARBA" id="ARBA00012528"/>
    </source>
</evidence>
<protein>
    <recommendedName>
        <fullName evidence="1">diguanylate cyclase</fullName>
        <ecNumber evidence="1">2.7.7.65</ecNumber>
    </recommendedName>
</protein>
<name>A0AAE4K513_9BURK</name>
<keyword evidence="6" id="KW-0548">Nucleotidyltransferase</keyword>
<dbReference type="GO" id="GO:0043709">
    <property type="term" value="P:cell adhesion involved in single-species biofilm formation"/>
    <property type="evidence" value="ECO:0007669"/>
    <property type="project" value="TreeGrafter"/>
</dbReference>
<dbReference type="RefSeq" id="WP_310836368.1">
    <property type="nucleotide sequence ID" value="NZ_JAVLSM010000003.1"/>
</dbReference>
<dbReference type="Pfam" id="PF22588">
    <property type="entry name" value="dCache_1_like"/>
    <property type="match status" value="1"/>
</dbReference>
<evidence type="ECO:0000256" key="4">
    <source>
        <dbReference type="SAM" id="Phobius"/>
    </source>
</evidence>
<dbReference type="PANTHER" id="PTHR45138">
    <property type="entry name" value="REGULATORY COMPONENTS OF SENSORY TRANSDUCTION SYSTEM"/>
    <property type="match status" value="1"/>
</dbReference>
<dbReference type="AlphaFoldDB" id="A0AAE4K513"/>
<dbReference type="InterPro" id="IPR043128">
    <property type="entry name" value="Rev_trsase/Diguanyl_cyclase"/>
</dbReference>
<dbReference type="PROSITE" id="PS50887">
    <property type="entry name" value="GGDEF"/>
    <property type="match status" value="1"/>
</dbReference>
<keyword evidence="6" id="KW-0808">Transferase</keyword>
<dbReference type="Gene3D" id="3.30.450.20">
    <property type="entry name" value="PAS domain"/>
    <property type="match status" value="2"/>
</dbReference>
<gene>
    <name evidence="6" type="ORF">RJN63_13760</name>
</gene>
<comment type="catalytic activity">
    <reaction evidence="2">
        <text>2 GTP = 3',3'-c-di-GMP + 2 diphosphate</text>
        <dbReference type="Rhea" id="RHEA:24898"/>
        <dbReference type="ChEBI" id="CHEBI:33019"/>
        <dbReference type="ChEBI" id="CHEBI:37565"/>
        <dbReference type="ChEBI" id="CHEBI:58805"/>
        <dbReference type="EC" id="2.7.7.65"/>
    </reaction>
</comment>
<keyword evidence="4" id="KW-0812">Transmembrane</keyword>
<feature type="region of interest" description="Disordered" evidence="3">
    <location>
        <begin position="501"/>
        <end position="530"/>
    </location>
</feature>
<dbReference type="NCBIfam" id="TIGR00254">
    <property type="entry name" value="GGDEF"/>
    <property type="match status" value="1"/>
</dbReference>
<evidence type="ECO:0000259" key="5">
    <source>
        <dbReference type="PROSITE" id="PS50887"/>
    </source>
</evidence>
<accession>A0AAE4K513</accession>
<proteinExistence type="predicted"/>
<dbReference type="SMART" id="SM00267">
    <property type="entry name" value="GGDEF"/>
    <property type="match status" value="1"/>
</dbReference>
<dbReference type="InterPro" id="IPR050469">
    <property type="entry name" value="Diguanylate_Cyclase"/>
</dbReference>
<feature type="transmembrane region" description="Helical" evidence="4">
    <location>
        <begin position="12"/>
        <end position="30"/>
    </location>
</feature>
<dbReference type="SUPFAM" id="SSF55073">
    <property type="entry name" value="Nucleotide cyclase"/>
    <property type="match status" value="1"/>
</dbReference>
<evidence type="ECO:0000313" key="6">
    <source>
        <dbReference type="EMBL" id="MDT0337906.1"/>
    </source>
</evidence>
<feature type="transmembrane region" description="Helical" evidence="4">
    <location>
        <begin position="295"/>
        <end position="315"/>
    </location>
</feature>
<evidence type="ECO:0000256" key="2">
    <source>
        <dbReference type="ARBA" id="ARBA00034247"/>
    </source>
</evidence>
<comment type="caution">
    <text evidence="6">The sequence shown here is derived from an EMBL/GenBank/DDBJ whole genome shotgun (WGS) entry which is preliminary data.</text>
</comment>
<dbReference type="InterPro" id="IPR000160">
    <property type="entry name" value="GGDEF_dom"/>
</dbReference>
<dbReference type="CDD" id="cd18773">
    <property type="entry name" value="PDC1_HK_sensor"/>
    <property type="match status" value="1"/>
</dbReference>
<feature type="domain" description="GGDEF" evidence="5">
    <location>
        <begin position="376"/>
        <end position="512"/>
    </location>
</feature>
<dbReference type="InterPro" id="IPR054327">
    <property type="entry name" value="His-kinase-like_sensor"/>
</dbReference>
<dbReference type="FunFam" id="3.30.70.270:FF:000001">
    <property type="entry name" value="Diguanylate cyclase domain protein"/>
    <property type="match status" value="1"/>
</dbReference>